<evidence type="ECO:0000259" key="3">
    <source>
        <dbReference type="Pfam" id="PF00024"/>
    </source>
</evidence>
<feature type="domain" description="Apple" evidence="3">
    <location>
        <begin position="29"/>
        <end position="63"/>
    </location>
</feature>
<evidence type="ECO:0000256" key="1">
    <source>
        <dbReference type="SAM" id="Coils"/>
    </source>
</evidence>
<feature type="coiled-coil region" evidence="1">
    <location>
        <begin position="108"/>
        <end position="167"/>
    </location>
</feature>
<dbReference type="EMBL" id="BMAT01001375">
    <property type="protein sequence ID" value="GFR84266.1"/>
    <property type="molecule type" value="Genomic_DNA"/>
</dbReference>
<keyword evidence="5" id="KW-1185">Reference proteome</keyword>
<dbReference type="Gene3D" id="3.50.4.10">
    <property type="entry name" value="Hepatocyte Growth Factor"/>
    <property type="match status" value="1"/>
</dbReference>
<feature type="signal peptide" evidence="2">
    <location>
        <begin position="1"/>
        <end position="21"/>
    </location>
</feature>
<dbReference type="Proteomes" id="UP000762676">
    <property type="component" value="Unassembled WGS sequence"/>
</dbReference>
<sequence length="275" mass="30716">MCYHFLGYHAVFFCLIALARCSTSVTLPGASSEDCARLCVKEKEIDCRYYKFKKSESKCVLAPSLDPNVSGLVKIEKPEPALKVQPASSWLAHMHARIAVLEKKTIGIKRLHQKILKLKTEVMGLKNSRALTHNLLMTSKEQEDQIVQALNEKAGVLNAESKRVEDDIMTVGDLEKTLGDEVDSYKKQQVKNQQNMTTLLQMTKEDGAKLQEMAQAIDTLSTEVQAVQLAIKQLEDKFTNLRSDVLEKVYNFDSVGSNMPIGGFKIIFNSSNCVA</sequence>
<comment type="caution">
    <text evidence="4">The sequence shown here is derived from an EMBL/GenBank/DDBJ whole genome shotgun (WGS) entry which is preliminary data.</text>
</comment>
<accession>A0AAV4GG60</accession>
<evidence type="ECO:0000313" key="5">
    <source>
        <dbReference type="Proteomes" id="UP000762676"/>
    </source>
</evidence>
<keyword evidence="2" id="KW-0732">Signal</keyword>
<name>A0AAV4GG60_9GAST</name>
<gene>
    <name evidence="4" type="ORF">ElyMa_000667600</name>
</gene>
<dbReference type="AlphaFoldDB" id="A0AAV4GG60"/>
<reference evidence="4 5" key="1">
    <citation type="journal article" date="2021" name="Elife">
        <title>Chloroplast acquisition without the gene transfer in kleptoplastic sea slugs, Plakobranchus ocellatus.</title>
        <authorList>
            <person name="Maeda T."/>
            <person name="Takahashi S."/>
            <person name="Yoshida T."/>
            <person name="Shimamura S."/>
            <person name="Takaki Y."/>
            <person name="Nagai Y."/>
            <person name="Toyoda A."/>
            <person name="Suzuki Y."/>
            <person name="Arimoto A."/>
            <person name="Ishii H."/>
            <person name="Satoh N."/>
            <person name="Nishiyama T."/>
            <person name="Hasebe M."/>
            <person name="Maruyama T."/>
            <person name="Minagawa J."/>
            <person name="Obokata J."/>
            <person name="Shigenobu S."/>
        </authorList>
    </citation>
    <scope>NUCLEOTIDE SEQUENCE [LARGE SCALE GENOMIC DNA]</scope>
</reference>
<feature type="coiled-coil region" evidence="1">
    <location>
        <begin position="217"/>
        <end position="244"/>
    </location>
</feature>
<evidence type="ECO:0000256" key="2">
    <source>
        <dbReference type="SAM" id="SignalP"/>
    </source>
</evidence>
<keyword evidence="1" id="KW-0175">Coiled coil</keyword>
<evidence type="ECO:0000313" key="4">
    <source>
        <dbReference type="EMBL" id="GFR84266.1"/>
    </source>
</evidence>
<dbReference type="SUPFAM" id="SSF57414">
    <property type="entry name" value="Hairpin loop containing domain-like"/>
    <property type="match status" value="1"/>
</dbReference>
<protein>
    <recommendedName>
        <fullName evidence="3">Apple domain-containing protein</fullName>
    </recommendedName>
</protein>
<feature type="chain" id="PRO_5043405453" description="Apple domain-containing protein" evidence="2">
    <location>
        <begin position="22"/>
        <end position="275"/>
    </location>
</feature>
<proteinExistence type="predicted"/>
<organism evidence="4 5">
    <name type="scientific">Elysia marginata</name>
    <dbReference type="NCBI Taxonomy" id="1093978"/>
    <lineage>
        <taxon>Eukaryota</taxon>
        <taxon>Metazoa</taxon>
        <taxon>Spiralia</taxon>
        <taxon>Lophotrochozoa</taxon>
        <taxon>Mollusca</taxon>
        <taxon>Gastropoda</taxon>
        <taxon>Heterobranchia</taxon>
        <taxon>Euthyneura</taxon>
        <taxon>Panpulmonata</taxon>
        <taxon>Sacoglossa</taxon>
        <taxon>Placobranchoidea</taxon>
        <taxon>Plakobranchidae</taxon>
        <taxon>Elysia</taxon>
    </lineage>
</organism>
<dbReference type="InterPro" id="IPR003609">
    <property type="entry name" value="Pan_app"/>
</dbReference>
<dbReference type="Pfam" id="PF00024">
    <property type="entry name" value="PAN_1"/>
    <property type="match status" value="1"/>
</dbReference>